<dbReference type="Pfam" id="PF01753">
    <property type="entry name" value="zf-MYND"/>
    <property type="match status" value="1"/>
</dbReference>
<dbReference type="Gene3D" id="6.10.140.2220">
    <property type="match status" value="1"/>
</dbReference>
<dbReference type="InterPro" id="IPR027974">
    <property type="entry name" value="DUF4470"/>
</dbReference>
<dbReference type="GeneID" id="38779835"/>
<keyword evidence="2 4" id="KW-0863">Zinc-finger</keyword>
<evidence type="ECO:0000256" key="1">
    <source>
        <dbReference type="ARBA" id="ARBA00022723"/>
    </source>
</evidence>
<keyword evidence="1" id="KW-0479">Metal-binding</keyword>
<name>A0A401GL70_9APHY</name>
<dbReference type="PROSITE" id="PS50865">
    <property type="entry name" value="ZF_MYND_2"/>
    <property type="match status" value="1"/>
</dbReference>
<evidence type="ECO:0000313" key="6">
    <source>
        <dbReference type="EMBL" id="GBE82918.1"/>
    </source>
</evidence>
<evidence type="ECO:0000256" key="4">
    <source>
        <dbReference type="PROSITE-ProRule" id="PRU00134"/>
    </source>
</evidence>
<evidence type="ECO:0000259" key="5">
    <source>
        <dbReference type="PROSITE" id="PS50865"/>
    </source>
</evidence>
<dbReference type="InParanoid" id="A0A401GL70"/>
<reference evidence="6 7" key="1">
    <citation type="journal article" date="2018" name="Sci. Rep.">
        <title>Genome sequence of the cauliflower mushroom Sparassis crispa (Hanabiratake) and its association with beneficial usage.</title>
        <authorList>
            <person name="Kiyama R."/>
            <person name="Furutani Y."/>
            <person name="Kawaguchi K."/>
            <person name="Nakanishi T."/>
        </authorList>
    </citation>
    <scope>NUCLEOTIDE SEQUENCE [LARGE SCALE GENOMIC DNA]</scope>
</reference>
<gene>
    <name evidence="6" type="ORF">SCP_0413050</name>
</gene>
<dbReference type="InterPro" id="IPR002893">
    <property type="entry name" value="Znf_MYND"/>
</dbReference>
<dbReference type="STRING" id="139825.A0A401GL70"/>
<evidence type="ECO:0000313" key="7">
    <source>
        <dbReference type="Proteomes" id="UP000287166"/>
    </source>
</evidence>
<dbReference type="Proteomes" id="UP000287166">
    <property type="component" value="Unassembled WGS sequence"/>
</dbReference>
<evidence type="ECO:0000256" key="2">
    <source>
        <dbReference type="ARBA" id="ARBA00022771"/>
    </source>
</evidence>
<feature type="domain" description="MYND-type" evidence="5">
    <location>
        <begin position="101"/>
        <end position="138"/>
    </location>
</feature>
<dbReference type="GO" id="GO:0008270">
    <property type="term" value="F:zinc ion binding"/>
    <property type="evidence" value="ECO:0007669"/>
    <property type="project" value="UniProtKB-KW"/>
</dbReference>
<dbReference type="EMBL" id="BFAD01000004">
    <property type="protein sequence ID" value="GBE82918.1"/>
    <property type="molecule type" value="Genomic_DNA"/>
</dbReference>
<keyword evidence="3" id="KW-0862">Zinc</keyword>
<keyword evidence="7" id="KW-1185">Reference proteome</keyword>
<comment type="caution">
    <text evidence="6">The sequence shown here is derived from an EMBL/GenBank/DDBJ whole genome shotgun (WGS) entry which is preliminary data.</text>
</comment>
<dbReference type="SUPFAM" id="SSF144232">
    <property type="entry name" value="HIT/MYND zinc finger-like"/>
    <property type="match status" value="1"/>
</dbReference>
<proteinExistence type="predicted"/>
<evidence type="ECO:0000256" key="3">
    <source>
        <dbReference type="ARBA" id="ARBA00022833"/>
    </source>
</evidence>
<accession>A0A401GL70</accession>
<protein>
    <recommendedName>
        <fullName evidence="5">MYND-type domain-containing protein</fullName>
    </recommendedName>
</protein>
<dbReference type="OrthoDB" id="2791063at2759"/>
<dbReference type="RefSeq" id="XP_027613831.1">
    <property type="nucleotide sequence ID" value="XM_027758030.1"/>
</dbReference>
<dbReference type="AlphaFoldDB" id="A0A401GL70"/>
<sequence length="672" mass="76025">MDEVTDLLSRLLNPEGRRAAFQAYNRDLTNQSASLRRLPPRDDPNELSNLMNAPMANQPLHDLDASTEAQVRDRFLESLKKLRPRFPPPENLPCANVEVEKYRCCPNEGRMACGGCRLVSYCSKDCQKIHWRIHKRDCKSKIRSDTWQPAWVVEGRPPSFISEDSDESPAEEFHRTEREEFSTGLALWGNMPAIDVINFNENEKDASKDLSVAFVASGDLRHVMRTVNELPSDYSGHLTILLNDRDPHIVLRNIVLLLLLGNISDEVMAADIALHFWYSVFMPSEYLQCMSAVVTQCVEQLTEGPFCIPLGPQSTLSGIVHPGVIRLLASIISASISVGEVQDEYTRVRSAPSREDFRDRMYSKLKPSHRLAFFEFRRFGIVLPFGAINAHFNAPNLSLFSPDGRWLQTDYADPLESWDTDVVMQEGKAHGAQQEDIYGCLYFFLSDQLRLFVRRLRQFRVSFLTFNVDASALAEGILEGKLSPAGIPASMCFDRIDVSNIMDANYVGIQTVLTKWSTLLKKGDSAAIIGYFMNWAVSQKDALVNHAEKGVIINLLCRLEKMGKLPWLKRSGHFDPNNFTTGILLAMHDMQAIYDDWPMFSRFLKSQGVPALLLQTKLKLRDEHLIVPHRIRAPLGGPPNGLPVFPTDESWYNLIQIGASSFTERYVEFGHA</sequence>
<organism evidence="6 7">
    <name type="scientific">Sparassis crispa</name>
    <dbReference type="NCBI Taxonomy" id="139825"/>
    <lineage>
        <taxon>Eukaryota</taxon>
        <taxon>Fungi</taxon>
        <taxon>Dikarya</taxon>
        <taxon>Basidiomycota</taxon>
        <taxon>Agaricomycotina</taxon>
        <taxon>Agaricomycetes</taxon>
        <taxon>Polyporales</taxon>
        <taxon>Sparassidaceae</taxon>
        <taxon>Sparassis</taxon>
    </lineage>
</organism>
<dbReference type="Pfam" id="PF14737">
    <property type="entry name" value="DUF4470"/>
    <property type="match status" value="1"/>
</dbReference>